<name>A0A1Z4M368_9CYAN</name>
<geneLocation type="plasmid" evidence="2">
    <name>Plasmid3 dna</name>
</geneLocation>
<accession>A0A1Z4M368</accession>
<sequence length="113" mass="13544">MESCIVDTNLFFAECLDESDFENHRDQIIQRANIIEFAGRLAIPLVCWQSEFDQESQYFTYQLGEEFNNLINFMAVLDLQKRDCRKWEKVDCWVCESPEQADIVLHQYEFNFQ</sequence>
<reference evidence="1 2" key="1">
    <citation type="submission" date="2017-06" db="EMBL/GenBank/DDBJ databases">
        <title>Genome sequencing of cyanobaciteial culture collection at National Institute for Environmental Studies (NIES).</title>
        <authorList>
            <person name="Hirose Y."/>
            <person name="Shimura Y."/>
            <person name="Fujisawa T."/>
            <person name="Nakamura Y."/>
            <person name="Kawachi M."/>
        </authorList>
    </citation>
    <scope>NUCLEOTIDE SEQUENCE [LARGE SCALE GENOMIC DNA]</scope>
    <source>
        <strain evidence="1 2">NIES-267</strain>
        <plasmid evidence="2">Plasmid3 dna</plasmid>
    </source>
</reference>
<protein>
    <submittedName>
        <fullName evidence="1">Uncharacterized protein</fullName>
    </submittedName>
</protein>
<keyword evidence="2" id="KW-1185">Reference proteome</keyword>
<dbReference type="Proteomes" id="UP000218418">
    <property type="component" value="Plasmid plasmid3"/>
</dbReference>
<evidence type="ECO:0000313" key="1">
    <source>
        <dbReference type="EMBL" id="BAY87922.1"/>
    </source>
</evidence>
<proteinExistence type="predicted"/>
<evidence type="ECO:0000313" key="2">
    <source>
        <dbReference type="Proteomes" id="UP000218418"/>
    </source>
</evidence>
<organism evidence="1 2">
    <name type="scientific">Calothrix parasitica NIES-267</name>
    <dbReference type="NCBI Taxonomy" id="1973488"/>
    <lineage>
        <taxon>Bacteria</taxon>
        <taxon>Bacillati</taxon>
        <taxon>Cyanobacteriota</taxon>
        <taxon>Cyanophyceae</taxon>
        <taxon>Nostocales</taxon>
        <taxon>Calotrichaceae</taxon>
        <taxon>Calothrix</taxon>
    </lineage>
</organism>
<dbReference type="EMBL" id="AP018230">
    <property type="protein sequence ID" value="BAY87922.1"/>
    <property type="molecule type" value="Genomic_DNA"/>
</dbReference>
<keyword evidence="1" id="KW-0614">Plasmid</keyword>
<dbReference type="AlphaFoldDB" id="A0A1Z4M368"/>
<gene>
    <name evidence="1" type="ORF">NIES267_74460</name>
</gene>